<feature type="compositionally biased region" description="Polar residues" evidence="6">
    <location>
        <begin position="41"/>
        <end position="52"/>
    </location>
</feature>
<keyword evidence="3 5" id="KW-0963">Cytoplasm</keyword>
<sequence>MIIPLDIIPRDPTRSHRYLYRNARHTAIIVAGEILEQRTAPTTSGGMATGSTRAALRHTSRDSSWTRPKMVAIPTSDVMMKVNGYQMKRTHLRISLTKTDKKGLVLKQRIMEDVKKCVEEYSCIFLISIQNTRNTKLLDLRAEWKDSKLFFGKLSIIALGLGKSKETEVAEGIHKLANAMKNHSMRGQCGLLFTNRSKKQVIEWAENYEEMEYARSGFVTPETVELPEGPLPQFQHSMEPQLRQLGMPTSMKKGVITLIKPFTVCKKNEVLTPEQAQILKLLSKPLAVFKLLLLGMYTRNHGFKKLTVPDDTRENDEEKMDMEDNDDT</sequence>
<dbReference type="Proteomes" id="UP000078541">
    <property type="component" value="Unassembled WGS sequence"/>
</dbReference>
<feature type="compositionally biased region" description="Acidic residues" evidence="6">
    <location>
        <begin position="313"/>
        <end position="328"/>
    </location>
</feature>
<dbReference type="SUPFAM" id="SSF160369">
    <property type="entry name" value="Ribosomal protein L10-like"/>
    <property type="match status" value="1"/>
</dbReference>
<comment type="similarity">
    <text evidence="2 5">Belongs to the universal ribosomal protein uL10 family.</text>
</comment>
<keyword evidence="4 5" id="KW-0539">Nucleus</keyword>
<dbReference type="GO" id="GO:0000027">
    <property type="term" value="P:ribosomal large subunit assembly"/>
    <property type="evidence" value="ECO:0007669"/>
    <property type="project" value="InterPro"/>
</dbReference>
<gene>
    <name evidence="8" type="ORF">ALC56_13325</name>
</gene>
<evidence type="ECO:0000256" key="1">
    <source>
        <dbReference type="ARBA" id="ARBA00004046"/>
    </source>
</evidence>
<dbReference type="CDD" id="cd05796">
    <property type="entry name" value="Ribosomal_P0_like"/>
    <property type="match status" value="1"/>
</dbReference>
<dbReference type="PANTHER" id="PTHR45841">
    <property type="entry name" value="MRNA TURNOVER PROTEIN 4 MRTO4"/>
    <property type="match status" value="1"/>
</dbReference>
<feature type="region of interest" description="Disordered" evidence="6">
    <location>
        <begin position="41"/>
        <end position="60"/>
    </location>
</feature>
<evidence type="ECO:0000313" key="8">
    <source>
        <dbReference type="EMBL" id="KYN32468.1"/>
    </source>
</evidence>
<dbReference type="GO" id="GO:0003723">
    <property type="term" value="F:RNA binding"/>
    <property type="evidence" value="ECO:0007669"/>
    <property type="project" value="TreeGrafter"/>
</dbReference>
<dbReference type="Pfam" id="PF00466">
    <property type="entry name" value="Ribosomal_L10"/>
    <property type="match status" value="1"/>
</dbReference>
<feature type="domain" description="Large ribosomal subunit protein uL10-like insertion" evidence="7">
    <location>
        <begin position="214"/>
        <end position="282"/>
    </location>
</feature>
<name>A0A195EW55_9HYME</name>
<dbReference type="GO" id="GO:0006364">
    <property type="term" value="P:rRNA processing"/>
    <property type="evidence" value="ECO:0007669"/>
    <property type="project" value="TreeGrafter"/>
</dbReference>
<evidence type="ECO:0000256" key="3">
    <source>
        <dbReference type="ARBA" id="ARBA00022490"/>
    </source>
</evidence>
<evidence type="ECO:0000256" key="4">
    <source>
        <dbReference type="ARBA" id="ARBA00023242"/>
    </source>
</evidence>
<dbReference type="EMBL" id="KQ981953">
    <property type="protein sequence ID" value="KYN32468.1"/>
    <property type="molecule type" value="Genomic_DNA"/>
</dbReference>
<dbReference type="Gene3D" id="3.30.70.1730">
    <property type="match status" value="1"/>
</dbReference>
<evidence type="ECO:0000313" key="9">
    <source>
        <dbReference type="Proteomes" id="UP000078541"/>
    </source>
</evidence>
<dbReference type="Gene3D" id="3.90.105.20">
    <property type="match status" value="1"/>
</dbReference>
<dbReference type="InterPro" id="IPR033867">
    <property type="entry name" value="Mrt4"/>
</dbReference>
<dbReference type="InterPro" id="IPR043141">
    <property type="entry name" value="Ribosomal_uL10-like_sf"/>
</dbReference>
<proteinExistence type="inferred from homology"/>
<accession>A0A195EW55</accession>
<feature type="region of interest" description="Disordered" evidence="6">
    <location>
        <begin position="306"/>
        <end position="328"/>
    </location>
</feature>
<comment type="function">
    <text evidence="1 5">Component of the ribosome assembly machinery. Nuclear paralog of the ribosomal protein P0, it binds pre-60S subunits at an early stage of assembly in the nucleolus, and is replaced by P0 in cytoplasmic pre-60S subunits and mature 80S ribosomes.</text>
</comment>
<evidence type="ECO:0000256" key="2">
    <source>
        <dbReference type="ARBA" id="ARBA00008889"/>
    </source>
</evidence>
<keyword evidence="9" id="KW-1185">Reference proteome</keyword>
<reference evidence="8 9" key="1">
    <citation type="submission" date="2016-03" db="EMBL/GenBank/DDBJ databases">
        <title>Trachymyrmex septentrionalis WGS genome.</title>
        <authorList>
            <person name="Nygaard S."/>
            <person name="Hu H."/>
            <person name="Boomsma J."/>
            <person name="Zhang G."/>
        </authorList>
    </citation>
    <scope>NUCLEOTIDE SEQUENCE [LARGE SCALE GENOMIC DNA]</scope>
    <source>
        <strain evidence="8">Tsep2-gDNA-1</strain>
        <tissue evidence="8">Whole body</tissue>
    </source>
</reference>
<evidence type="ECO:0000256" key="5">
    <source>
        <dbReference type="RuleBase" id="RU364039"/>
    </source>
</evidence>
<comment type="subunit">
    <text evidence="5">Associates with the pre-60S ribosomal particle.</text>
</comment>
<dbReference type="AlphaFoldDB" id="A0A195EW55"/>
<dbReference type="InterPro" id="IPR043164">
    <property type="entry name" value="Ribosomal_uL10-like_insert_sf"/>
</dbReference>
<dbReference type="GO" id="GO:0005730">
    <property type="term" value="C:nucleolus"/>
    <property type="evidence" value="ECO:0007669"/>
    <property type="project" value="UniProtKB-SubCell"/>
</dbReference>
<evidence type="ECO:0000256" key="6">
    <source>
        <dbReference type="SAM" id="MobiDB-lite"/>
    </source>
</evidence>
<dbReference type="InterPro" id="IPR001790">
    <property type="entry name" value="Ribosomal_uL10"/>
</dbReference>
<keyword evidence="5" id="KW-0690">Ribosome biogenesis</keyword>
<dbReference type="GO" id="GO:0005737">
    <property type="term" value="C:cytoplasm"/>
    <property type="evidence" value="ECO:0007669"/>
    <property type="project" value="UniProtKB-SubCell"/>
</dbReference>
<evidence type="ECO:0000259" key="7">
    <source>
        <dbReference type="Pfam" id="PF17777"/>
    </source>
</evidence>
<comment type="subcellular location">
    <subcellularLocation>
        <location evidence="5">Cytoplasm</location>
    </subcellularLocation>
    <subcellularLocation>
        <location evidence="5">Nucleus</location>
        <location evidence="5">Nucleolus</location>
    </subcellularLocation>
</comment>
<dbReference type="InterPro" id="IPR051742">
    <property type="entry name" value="Ribosome_Assembly_uL10"/>
</dbReference>
<dbReference type="FunFam" id="3.90.105.20:FF:000003">
    <property type="entry name" value="Ribosome assembly factor mrt4"/>
    <property type="match status" value="1"/>
</dbReference>
<dbReference type="InterPro" id="IPR040637">
    <property type="entry name" value="Ribosomal_uL10-like_insert"/>
</dbReference>
<protein>
    <recommendedName>
        <fullName evidence="5">Ribosome assembly factor mrt4</fullName>
    </recommendedName>
</protein>
<organism evidence="8 9">
    <name type="scientific">Trachymyrmex septentrionalis</name>
    <dbReference type="NCBI Taxonomy" id="34720"/>
    <lineage>
        <taxon>Eukaryota</taxon>
        <taxon>Metazoa</taxon>
        <taxon>Ecdysozoa</taxon>
        <taxon>Arthropoda</taxon>
        <taxon>Hexapoda</taxon>
        <taxon>Insecta</taxon>
        <taxon>Pterygota</taxon>
        <taxon>Neoptera</taxon>
        <taxon>Endopterygota</taxon>
        <taxon>Hymenoptera</taxon>
        <taxon>Apocrita</taxon>
        <taxon>Aculeata</taxon>
        <taxon>Formicoidea</taxon>
        <taxon>Formicidae</taxon>
        <taxon>Myrmicinae</taxon>
        <taxon>Trachymyrmex</taxon>
    </lineage>
</organism>
<dbReference type="Pfam" id="PF17777">
    <property type="entry name" value="RL10P_insert"/>
    <property type="match status" value="1"/>
</dbReference>
<dbReference type="GO" id="GO:0030687">
    <property type="term" value="C:preribosome, large subunit precursor"/>
    <property type="evidence" value="ECO:0007669"/>
    <property type="project" value="TreeGrafter"/>
</dbReference>
<dbReference type="PANTHER" id="PTHR45841:SF1">
    <property type="entry name" value="MRNA TURNOVER PROTEIN 4 HOMOLOG"/>
    <property type="match status" value="1"/>
</dbReference>
<dbReference type="GO" id="GO:0000956">
    <property type="term" value="P:nuclear-transcribed mRNA catabolic process"/>
    <property type="evidence" value="ECO:0007669"/>
    <property type="project" value="TreeGrafter"/>
</dbReference>
<dbReference type="STRING" id="34720.A0A195EW55"/>